<evidence type="ECO:0000256" key="1">
    <source>
        <dbReference type="SAM" id="MobiDB-lite"/>
    </source>
</evidence>
<sequence length="110" mass="12934">MRARAQLTILDHNSNTGRKQKLDSSGKRHTIVAYQKQSKSFVLRNVYEDKSYQFRDDLVERVQARRRDEMVDCRDPSSRLPTKDLPKHVAPVEKPDKAMLLHQARLRFSK</sequence>
<proteinExistence type="predicted"/>
<protein>
    <submittedName>
        <fullName evidence="2">Uncharacterized protein</fullName>
    </submittedName>
</protein>
<accession>A0A9Q1IBY9</accession>
<reference evidence="2" key="1">
    <citation type="journal article" date="2023" name="Science">
        <title>Genome structures resolve the early diversification of teleost fishes.</title>
        <authorList>
            <person name="Parey E."/>
            <person name="Louis A."/>
            <person name="Montfort J."/>
            <person name="Bouchez O."/>
            <person name="Roques C."/>
            <person name="Iampietro C."/>
            <person name="Lluch J."/>
            <person name="Castinel A."/>
            <person name="Donnadieu C."/>
            <person name="Desvignes T."/>
            <person name="Floi Bucao C."/>
            <person name="Jouanno E."/>
            <person name="Wen M."/>
            <person name="Mejri S."/>
            <person name="Dirks R."/>
            <person name="Jansen H."/>
            <person name="Henkel C."/>
            <person name="Chen W.J."/>
            <person name="Zahm M."/>
            <person name="Cabau C."/>
            <person name="Klopp C."/>
            <person name="Thompson A.W."/>
            <person name="Robinson-Rechavi M."/>
            <person name="Braasch I."/>
            <person name="Lecointre G."/>
            <person name="Bobe J."/>
            <person name="Postlethwait J.H."/>
            <person name="Berthelot C."/>
            <person name="Roest Crollius H."/>
            <person name="Guiguen Y."/>
        </authorList>
    </citation>
    <scope>NUCLEOTIDE SEQUENCE</scope>
    <source>
        <strain evidence="2">WJC10195</strain>
    </source>
</reference>
<evidence type="ECO:0000313" key="3">
    <source>
        <dbReference type="Proteomes" id="UP001152622"/>
    </source>
</evidence>
<dbReference type="EMBL" id="JAINUF010000021">
    <property type="protein sequence ID" value="KAJ8334064.1"/>
    <property type="molecule type" value="Genomic_DNA"/>
</dbReference>
<evidence type="ECO:0000313" key="2">
    <source>
        <dbReference type="EMBL" id="KAJ8334064.1"/>
    </source>
</evidence>
<feature type="region of interest" description="Disordered" evidence="1">
    <location>
        <begin position="69"/>
        <end position="88"/>
    </location>
</feature>
<comment type="caution">
    <text evidence="2">The sequence shown here is derived from an EMBL/GenBank/DDBJ whole genome shotgun (WGS) entry which is preliminary data.</text>
</comment>
<keyword evidence="3" id="KW-1185">Reference proteome</keyword>
<name>A0A9Q1IBY9_SYNKA</name>
<dbReference type="Proteomes" id="UP001152622">
    <property type="component" value="Chromosome 21"/>
</dbReference>
<dbReference type="OrthoDB" id="5814287at2759"/>
<dbReference type="AlphaFoldDB" id="A0A9Q1IBY9"/>
<organism evidence="2 3">
    <name type="scientific">Synaphobranchus kaupii</name>
    <name type="common">Kaup's arrowtooth eel</name>
    <dbReference type="NCBI Taxonomy" id="118154"/>
    <lineage>
        <taxon>Eukaryota</taxon>
        <taxon>Metazoa</taxon>
        <taxon>Chordata</taxon>
        <taxon>Craniata</taxon>
        <taxon>Vertebrata</taxon>
        <taxon>Euteleostomi</taxon>
        <taxon>Actinopterygii</taxon>
        <taxon>Neopterygii</taxon>
        <taxon>Teleostei</taxon>
        <taxon>Anguilliformes</taxon>
        <taxon>Synaphobranchidae</taxon>
        <taxon>Synaphobranchus</taxon>
    </lineage>
</organism>
<gene>
    <name evidence="2" type="ORF">SKAU_G00397030</name>
</gene>